<dbReference type="GeneID" id="4395180"/>
<feature type="compositionally biased region" description="Acidic residues" evidence="6">
    <location>
        <begin position="360"/>
        <end position="379"/>
    </location>
</feature>
<accession>Q2GRW7</accession>
<dbReference type="CDD" id="cd16100">
    <property type="entry name" value="ARID"/>
    <property type="match status" value="1"/>
</dbReference>
<dbReference type="SUPFAM" id="SSF46689">
    <property type="entry name" value="Homeodomain-like"/>
    <property type="match status" value="1"/>
</dbReference>
<evidence type="ECO:0000313" key="8">
    <source>
        <dbReference type="EMBL" id="EAQ85273.1"/>
    </source>
</evidence>
<dbReference type="Proteomes" id="UP000001056">
    <property type="component" value="Unassembled WGS sequence"/>
</dbReference>
<proteinExistence type="inferred from homology"/>
<dbReference type="InterPro" id="IPR036431">
    <property type="entry name" value="ARID_dom_sf"/>
</dbReference>
<feature type="compositionally biased region" description="Acidic residues" evidence="6">
    <location>
        <begin position="240"/>
        <end position="251"/>
    </location>
</feature>
<reference evidence="9" key="1">
    <citation type="journal article" date="2015" name="Genome Announc.">
        <title>Draft genome sequence of the cellulolytic fungus Chaetomium globosum.</title>
        <authorList>
            <person name="Cuomo C.A."/>
            <person name="Untereiner W.A."/>
            <person name="Ma L.-J."/>
            <person name="Grabherr M."/>
            <person name="Birren B.W."/>
        </authorList>
    </citation>
    <scope>NUCLEOTIDE SEQUENCE [LARGE SCALE GENOMIC DNA]</scope>
    <source>
        <strain evidence="9">ATCC 6205 / CBS 148.51 / DSM 1962 / NBRC 6347 / NRRL 1970</strain>
    </source>
</reference>
<feature type="compositionally biased region" description="Polar residues" evidence="6">
    <location>
        <begin position="395"/>
        <end position="411"/>
    </location>
</feature>
<dbReference type="PANTHER" id="PTHR16466:SF6">
    <property type="entry name" value="TELOMERIC REPEAT-BINDING FACTOR 2-INTERACTING PROTEIN 1"/>
    <property type="match status" value="1"/>
</dbReference>
<dbReference type="InterPro" id="IPR036420">
    <property type="entry name" value="BRCT_dom_sf"/>
</dbReference>
<feature type="region of interest" description="Disordered" evidence="6">
    <location>
        <begin position="208"/>
        <end position="263"/>
    </location>
</feature>
<evidence type="ECO:0000256" key="3">
    <source>
        <dbReference type="ARBA" id="ARBA00022895"/>
    </source>
</evidence>
<dbReference type="Pfam" id="PF16589">
    <property type="entry name" value="BRCT_2"/>
    <property type="match status" value="1"/>
</dbReference>
<dbReference type="RefSeq" id="XP_001227214.1">
    <property type="nucleotide sequence ID" value="XM_001227213.1"/>
</dbReference>
<keyword evidence="4 5" id="KW-0539">Nucleus</keyword>
<dbReference type="Gene3D" id="3.40.50.10190">
    <property type="entry name" value="BRCT domain"/>
    <property type="match status" value="1"/>
</dbReference>
<dbReference type="OrthoDB" id="435460at2759"/>
<dbReference type="InterPro" id="IPR009057">
    <property type="entry name" value="Homeodomain-like_sf"/>
</dbReference>
<dbReference type="InterPro" id="IPR001357">
    <property type="entry name" value="BRCT_dom"/>
</dbReference>
<feature type="compositionally biased region" description="Pro residues" evidence="6">
    <location>
        <begin position="120"/>
        <end position="130"/>
    </location>
</feature>
<evidence type="ECO:0000313" key="9">
    <source>
        <dbReference type="Proteomes" id="UP000001056"/>
    </source>
</evidence>
<feature type="compositionally biased region" description="Pro residues" evidence="6">
    <location>
        <begin position="148"/>
        <end position="157"/>
    </location>
</feature>
<dbReference type="CDD" id="cd11655">
    <property type="entry name" value="rap1_myb-like"/>
    <property type="match status" value="1"/>
</dbReference>
<evidence type="ECO:0000256" key="4">
    <source>
        <dbReference type="ARBA" id="ARBA00023242"/>
    </source>
</evidence>
<dbReference type="Gene3D" id="1.10.10.60">
    <property type="entry name" value="Homeodomain-like"/>
    <property type="match status" value="1"/>
</dbReference>
<sequence length="680" mass="75870">MAPPIVYDGVNGKYEGTLFNGLKYWVSRRVPTRSLILDKIKDNGGKIVELEKHADILIADHIWKDCPPRSVSWKYINDCVAAGELVNIEDYYPYPNHPWQSWRDKWVNKMSLLSEDQLPPVLPKLPPPHTQPSNKAQAAPDTSAPSARPTPPEPTAPTSPRRGSNVRIRFTNEEDKMLVKYVAERIQMGKKPKGKEIYQKLEEKACGLSPTGTQAEPRDEGRVSTTEKGPSVVPQHDAEPTDPEEAEDEPGQTDQHATPAGPRTTLVLSREDFWRTFNEYNELNCVLPGPWAQVDSLAVDFWDLWQCATGEPDHAFRNWEVVAEELGFDWIAEPHVPVHLKVAFEKHLLGFEEALREFDQWDEGEEEEEDGEGEDDEEVQEVHEKWVGVEEANDNETASQDSDANFVSSPPINLKRARVSSQTPFSSSVRKRPRYDPNVEVPETPQMRAEKAGQTVAGARAVASNQHTPTRHPRYSVPSREPAEMEAHYSRPIPQYDGAEDEALLSPSQQLRSEIEATAFQREPARGTQSATSSAKPPVLSDGDETSDSNSGFEAIDNLLVKPPPPRENRHRQTLPWSEGKGKQPATALTHTPQPPPRAHTTTTTTTTTTQPTPRPHPLSTPHTGTTIRTQCHPPTATSTGPPDPEPVLNNYSRAEALSRLAFIAARLSSFRRGLSEGFR</sequence>
<dbReference type="AlphaFoldDB" id="Q2GRW7"/>
<dbReference type="InParanoid" id="Q2GRW7"/>
<feature type="region of interest" description="Disordered" evidence="6">
    <location>
        <begin position="118"/>
        <end position="171"/>
    </location>
</feature>
<dbReference type="EMBL" id="CH408034">
    <property type="protein sequence ID" value="EAQ85273.1"/>
    <property type="molecule type" value="Genomic_DNA"/>
</dbReference>
<organism evidence="8 9">
    <name type="scientific">Chaetomium globosum (strain ATCC 6205 / CBS 148.51 / DSM 1962 / NBRC 6347 / NRRL 1970)</name>
    <name type="common">Soil fungus</name>
    <dbReference type="NCBI Taxonomy" id="306901"/>
    <lineage>
        <taxon>Eukaryota</taxon>
        <taxon>Fungi</taxon>
        <taxon>Dikarya</taxon>
        <taxon>Ascomycota</taxon>
        <taxon>Pezizomycotina</taxon>
        <taxon>Sordariomycetes</taxon>
        <taxon>Sordariomycetidae</taxon>
        <taxon>Sordariales</taxon>
        <taxon>Chaetomiaceae</taxon>
        <taxon>Chaetomium</taxon>
    </lineage>
</organism>
<dbReference type="SUPFAM" id="SSF46774">
    <property type="entry name" value="ARID-like"/>
    <property type="match status" value="1"/>
</dbReference>
<dbReference type="GO" id="GO:0042162">
    <property type="term" value="F:telomeric DNA binding"/>
    <property type="evidence" value="ECO:0007669"/>
    <property type="project" value="TreeGrafter"/>
</dbReference>
<dbReference type="STRING" id="306901.Q2GRW7"/>
<protein>
    <recommendedName>
        <fullName evidence="5">DNA-binding protein RAP1</fullName>
    </recommendedName>
</protein>
<dbReference type="PANTHER" id="PTHR16466">
    <property type="entry name" value="TELOMERE REPEAT-BINDING FACTOR 2-INTERACTING PROTEIN 1"/>
    <property type="match status" value="1"/>
</dbReference>
<dbReference type="HOGENOM" id="CLU_404381_0_0_1"/>
<evidence type="ECO:0000256" key="5">
    <source>
        <dbReference type="RuleBase" id="RU367107"/>
    </source>
</evidence>
<feature type="compositionally biased region" description="Polar residues" evidence="6">
    <location>
        <begin position="621"/>
        <end position="630"/>
    </location>
</feature>
<gene>
    <name evidence="8" type="ORF">CHGG_09287</name>
</gene>
<evidence type="ECO:0000256" key="1">
    <source>
        <dbReference type="ARBA" id="ARBA00010467"/>
    </source>
</evidence>
<feature type="compositionally biased region" description="Low complexity" evidence="6">
    <location>
        <begin position="599"/>
        <end position="612"/>
    </location>
</feature>
<dbReference type="SUPFAM" id="SSF52113">
    <property type="entry name" value="BRCT domain"/>
    <property type="match status" value="1"/>
</dbReference>
<dbReference type="InterPro" id="IPR039595">
    <property type="entry name" value="TE2IP/Rap1"/>
</dbReference>
<feature type="domain" description="BRCT" evidence="7">
    <location>
        <begin position="14"/>
        <end position="93"/>
    </location>
</feature>
<dbReference type="GO" id="GO:0070187">
    <property type="term" value="C:shelterin complex"/>
    <property type="evidence" value="ECO:0007669"/>
    <property type="project" value="TreeGrafter"/>
</dbReference>
<keyword evidence="2 5" id="KW-0158">Chromosome</keyword>
<feature type="compositionally biased region" description="Polar residues" evidence="6">
    <location>
        <begin position="419"/>
        <end position="428"/>
    </location>
</feature>
<dbReference type="eggNOG" id="ENOG502S85C">
    <property type="taxonomic scope" value="Eukaryota"/>
</dbReference>
<comment type="subcellular location">
    <subcellularLocation>
        <location evidence="5">Nucleus</location>
    </subcellularLocation>
    <subcellularLocation>
        <location evidence="5">Chromosome</location>
        <location evidence="5">Telomere</location>
    </subcellularLocation>
</comment>
<dbReference type="GO" id="GO:0010833">
    <property type="term" value="P:telomere maintenance via telomere lengthening"/>
    <property type="evidence" value="ECO:0007669"/>
    <property type="project" value="UniProtKB-UniRule"/>
</dbReference>
<feature type="region of interest" description="Disordered" evidence="6">
    <location>
        <begin position="393"/>
        <end position="651"/>
    </location>
</feature>
<feature type="region of interest" description="Disordered" evidence="6">
    <location>
        <begin position="359"/>
        <end position="380"/>
    </location>
</feature>
<comment type="subunit">
    <text evidence="5">Homodimer.</text>
</comment>
<evidence type="ECO:0000256" key="2">
    <source>
        <dbReference type="ARBA" id="ARBA00022454"/>
    </source>
</evidence>
<keyword evidence="9" id="KW-1185">Reference proteome</keyword>
<feature type="compositionally biased region" description="Low complexity" evidence="6">
    <location>
        <begin position="138"/>
        <end position="147"/>
    </location>
</feature>
<name>Q2GRW7_CHAGB</name>
<keyword evidence="3 5" id="KW-0779">Telomere</keyword>
<dbReference type="VEuPathDB" id="FungiDB:CHGG_09287"/>
<evidence type="ECO:0000259" key="7">
    <source>
        <dbReference type="PROSITE" id="PS50172"/>
    </source>
</evidence>
<evidence type="ECO:0000256" key="6">
    <source>
        <dbReference type="SAM" id="MobiDB-lite"/>
    </source>
</evidence>
<comment type="similarity">
    <text evidence="1 5">Belongs to the RAP1 family.</text>
</comment>
<dbReference type="GO" id="GO:0031848">
    <property type="term" value="P:protection from non-homologous end joining at telomere"/>
    <property type="evidence" value="ECO:0007669"/>
    <property type="project" value="TreeGrafter"/>
</dbReference>
<dbReference type="PROSITE" id="PS50172">
    <property type="entry name" value="BRCT"/>
    <property type="match status" value="1"/>
</dbReference>
<comment type="function">
    <text evidence="5">Involved in the regulation of telomere length, clustering and has a specific role in telomere position effect (TPE).</text>
</comment>